<dbReference type="Pfam" id="PF12937">
    <property type="entry name" value="F-box-like"/>
    <property type="match status" value="1"/>
</dbReference>
<dbReference type="Gene3D" id="1.20.1280.50">
    <property type="match status" value="1"/>
</dbReference>
<comment type="caution">
    <text evidence="2">The sequence shown here is derived from an EMBL/GenBank/DDBJ whole genome shotgun (WGS) entry which is preliminary data.</text>
</comment>
<keyword evidence="3" id="KW-1185">Reference proteome</keyword>
<sequence>MVLPIGKLPPELLVEIFKIAVHTPDSPISGTLPMGESGSTLRNLLCLSHVSPHWRQIVHGTPQLWAVGIICVCFNRQWTHRYLERLCTFLARSNPCPISVSINYEFSPLVEPSLQILARSLVPTAGRWKNLEIGRDFLPQPKSLPPGTFAGLEWLLIHNSGVKPGSLNPVVVFESPCVHTMHKGQWLGRVDYFVPLYALAGVLAFL</sequence>
<dbReference type="AlphaFoldDB" id="A0AAD7NMT1"/>
<accession>A0AAD7NMT1</accession>
<dbReference type="Proteomes" id="UP001215598">
    <property type="component" value="Unassembled WGS sequence"/>
</dbReference>
<protein>
    <recommendedName>
        <fullName evidence="1">F-box domain-containing protein</fullName>
    </recommendedName>
</protein>
<dbReference type="InterPro" id="IPR001810">
    <property type="entry name" value="F-box_dom"/>
</dbReference>
<reference evidence="2" key="1">
    <citation type="submission" date="2023-03" db="EMBL/GenBank/DDBJ databases">
        <title>Massive genome expansion in bonnet fungi (Mycena s.s.) driven by repeated elements and novel gene families across ecological guilds.</title>
        <authorList>
            <consortium name="Lawrence Berkeley National Laboratory"/>
            <person name="Harder C.B."/>
            <person name="Miyauchi S."/>
            <person name="Viragh M."/>
            <person name="Kuo A."/>
            <person name="Thoen E."/>
            <person name="Andreopoulos B."/>
            <person name="Lu D."/>
            <person name="Skrede I."/>
            <person name="Drula E."/>
            <person name="Henrissat B."/>
            <person name="Morin E."/>
            <person name="Kohler A."/>
            <person name="Barry K."/>
            <person name="LaButti K."/>
            <person name="Morin E."/>
            <person name="Salamov A."/>
            <person name="Lipzen A."/>
            <person name="Mereny Z."/>
            <person name="Hegedus B."/>
            <person name="Baldrian P."/>
            <person name="Stursova M."/>
            <person name="Weitz H."/>
            <person name="Taylor A."/>
            <person name="Grigoriev I.V."/>
            <person name="Nagy L.G."/>
            <person name="Martin F."/>
            <person name="Kauserud H."/>
        </authorList>
    </citation>
    <scope>NUCLEOTIDE SEQUENCE</scope>
    <source>
        <strain evidence="2">CBHHK182m</strain>
    </source>
</reference>
<feature type="domain" description="F-box" evidence="1">
    <location>
        <begin position="6"/>
        <end position="65"/>
    </location>
</feature>
<organism evidence="2 3">
    <name type="scientific">Mycena metata</name>
    <dbReference type="NCBI Taxonomy" id="1033252"/>
    <lineage>
        <taxon>Eukaryota</taxon>
        <taxon>Fungi</taxon>
        <taxon>Dikarya</taxon>
        <taxon>Basidiomycota</taxon>
        <taxon>Agaricomycotina</taxon>
        <taxon>Agaricomycetes</taxon>
        <taxon>Agaricomycetidae</taxon>
        <taxon>Agaricales</taxon>
        <taxon>Marasmiineae</taxon>
        <taxon>Mycenaceae</taxon>
        <taxon>Mycena</taxon>
    </lineage>
</organism>
<gene>
    <name evidence="2" type="ORF">B0H16DRAFT_372537</name>
</gene>
<evidence type="ECO:0000313" key="2">
    <source>
        <dbReference type="EMBL" id="KAJ7766772.1"/>
    </source>
</evidence>
<name>A0AAD7NMT1_9AGAR</name>
<dbReference type="EMBL" id="JARKIB010000023">
    <property type="protein sequence ID" value="KAJ7766772.1"/>
    <property type="molecule type" value="Genomic_DNA"/>
</dbReference>
<evidence type="ECO:0000259" key="1">
    <source>
        <dbReference type="Pfam" id="PF12937"/>
    </source>
</evidence>
<evidence type="ECO:0000313" key="3">
    <source>
        <dbReference type="Proteomes" id="UP001215598"/>
    </source>
</evidence>
<proteinExistence type="predicted"/>